<dbReference type="SMART" id="SM00198">
    <property type="entry name" value="SCP"/>
    <property type="match status" value="1"/>
</dbReference>
<feature type="signal peptide" evidence="6">
    <location>
        <begin position="1"/>
        <end position="37"/>
    </location>
</feature>
<protein>
    <submittedName>
        <fullName evidence="8">GLIPR1 like 2</fullName>
    </submittedName>
</protein>
<dbReference type="GeneID" id="105863656"/>
<dbReference type="PRINTS" id="PR00837">
    <property type="entry name" value="V5TPXLIKE"/>
</dbReference>
<comment type="subcellular location">
    <subcellularLocation>
        <location evidence="1">Membrane</location>
    </subcellularLocation>
</comment>
<feature type="region of interest" description="Disordered" evidence="4">
    <location>
        <begin position="287"/>
        <end position="320"/>
    </location>
</feature>
<feature type="compositionally biased region" description="Acidic residues" evidence="4">
    <location>
        <begin position="302"/>
        <end position="320"/>
    </location>
</feature>
<evidence type="ECO:0000256" key="3">
    <source>
        <dbReference type="ARBA" id="ARBA00023136"/>
    </source>
</evidence>
<dbReference type="Pfam" id="PF00188">
    <property type="entry name" value="CAP"/>
    <property type="match status" value="1"/>
</dbReference>
<gene>
    <name evidence="8" type="primary">GLIPR1L2</name>
</gene>
<proteinExistence type="inferred from homology"/>
<keyword evidence="5" id="KW-0812">Transmembrane</keyword>
<feature type="compositionally biased region" description="Basic and acidic residues" evidence="4">
    <location>
        <begin position="287"/>
        <end position="301"/>
    </location>
</feature>
<dbReference type="GO" id="GO:0016020">
    <property type="term" value="C:membrane"/>
    <property type="evidence" value="ECO:0007669"/>
    <property type="project" value="UniProtKB-SubCell"/>
</dbReference>
<name>A0A8C5VN31_MICMU</name>
<feature type="chain" id="PRO_5044150102" evidence="6">
    <location>
        <begin position="38"/>
        <end position="320"/>
    </location>
</feature>
<dbReference type="FunFam" id="3.40.33.10:FF:000017">
    <property type="entry name" value="GLIPR1 like 2"/>
    <property type="match status" value="1"/>
</dbReference>
<sequence length="320" mass="37424">MEALRPFSQSLPLALGGVLKLWLCELWLLLLSSGLNATFLPDEENVDFINEYVDLHNELRSNVYPRASNLRFMTWDVALSRTARAWGKKCVFERNIHLEDLQKAHPKFTGIGENIWVGPENEFTASIAIRSWYEERRMYNFENNTCSKNCSHYIQVVWDHSYKIGCAVTPCSRIGRIKHAAIFVCNYAPGGTLSRRPYVPGRICTNCDARDRCTDFLCSNADRDQATYYRFWYPKWEVPRPLVCDPLCIFILLLRMVCFILCVIIVFIVQPYFPNVLLERQIFAPESEAKKEKEKGQKDMKEEEEDEEMEEEEEEEEEKE</sequence>
<dbReference type="AlphaFoldDB" id="A0A8C5VN31"/>
<evidence type="ECO:0000313" key="8">
    <source>
        <dbReference type="Ensembl" id="ENSMICP00000024420.2"/>
    </source>
</evidence>
<feature type="transmembrane region" description="Helical" evidence="5">
    <location>
        <begin position="249"/>
        <end position="273"/>
    </location>
</feature>
<reference evidence="8" key="3">
    <citation type="submission" date="2025-09" db="UniProtKB">
        <authorList>
            <consortium name="Ensembl"/>
        </authorList>
    </citation>
    <scope>IDENTIFICATION</scope>
</reference>
<evidence type="ECO:0000256" key="4">
    <source>
        <dbReference type="SAM" id="MobiDB-lite"/>
    </source>
</evidence>
<evidence type="ECO:0000313" key="9">
    <source>
        <dbReference type="Proteomes" id="UP000694394"/>
    </source>
</evidence>
<dbReference type="OrthoDB" id="43654at2759"/>
<dbReference type="InterPro" id="IPR014044">
    <property type="entry name" value="CAP_dom"/>
</dbReference>
<dbReference type="RefSeq" id="XP_012606470.1">
    <property type="nucleotide sequence ID" value="XM_012751016.2"/>
</dbReference>
<dbReference type="CTD" id="144321"/>
<dbReference type="Gene3D" id="3.40.33.10">
    <property type="entry name" value="CAP"/>
    <property type="match status" value="1"/>
</dbReference>
<dbReference type="InterPro" id="IPR035940">
    <property type="entry name" value="CAP_sf"/>
</dbReference>
<organism evidence="8 9">
    <name type="scientific">Microcebus murinus</name>
    <name type="common">Gray mouse lemur</name>
    <name type="synonym">Lemur murinus</name>
    <dbReference type="NCBI Taxonomy" id="30608"/>
    <lineage>
        <taxon>Eukaryota</taxon>
        <taxon>Metazoa</taxon>
        <taxon>Chordata</taxon>
        <taxon>Craniata</taxon>
        <taxon>Vertebrata</taxon>
        <taxon>Euteleostomi</taxon>
        <taxon>Mammalia</taxon>
        <taxon>Eutheria</taxon>
        <taxon>Euarchontoglires</taxon>
        <taxon>Primates</taxon>
        <taxon>Strepsirrhini</taxon>
        <taxon>Lemuriformes</taxon>
        <taxon>Cheirogaleidae</taxon>
        <taxon>Microcebus</taxon>
    </lineage>
</organism>
<dbReference type="KEGG" id="mmur:105863656"/>
<dbReference type="PANTHER" id="PTHR10334">
    <property type="entry name" value="CYSTEINE-RICH SECRETORY PROTEIN-RELATED"/>
    <property type="match status" value="1"/>
</dbReference>
<dbReference type="CDD" id="cd05385">
    <property type="entry name" value="CAP_GLIPR1-like"/>
    <property type="match status" value="1"/>
</dbReference>
<dbReference type="Proteomes" id="UP000694394">
    <property type="component" value="Chromosome 7"/>
</dbReference>
<dbReference type="EMBL" id="ABDC03009393">
    <property type="status" value="NOT_ANNOTATED_CDS"/>
    <property type="molecule type" value="Genomic_DNA"/>
</dbReference>
<comment type="similarity">
    <text evidence="2">Belongs to the CRISP family.</text>
</comment>
<dbReference type="Ensembl" id="ENSMICT00000030722.2">
    <property type="protein sequence ID" value="ENSMICP00000024420.2"/>
    <property type="gene ID" value="ENSMICG00000037234.2"/>
</dbReference>
<reference evidence="8" key="2">
    <citation type="submission" date="2025-08" db="UniProtKB">
        <authorList>
            <consortium name="Ensembl"/>
        </authorList>
    </citation>
    <scope>IDENTIFICATION</scope>
</reference>
<dbReference type="GeneTree" id="ENSGT00940000162357"/>
<feature type="domain" description="SCP" evidence="7">
    <location>
        <begin position="47"/>
        <end position="194"/>
    </location>
</feature>
<evidence type="ECO:0000256" key="2">
    <source>
        <dbReference type="ARBA" id="ARBA00009923"/>
    </source>
</evidence>
<evidence type="ECO:0000259" key="7">
    <source>
        <dbReference type="SMART" id="SM00198"/>
    </source>
</evidence>
<keyword evidence="5" id="KW-1133">Transmembrane helix</keyword>
<accession>A0A8C5VN31</accession>
<dbReference type="SUPFAM" id="SSF55797">
    <property type="entry name" value="PR-1-like"/>
    <property type="match status" value="1"/>
</dbReference>
<evidence type="ECO:0000256" key="5">
    <source>
        <dbReference type="SAM" id="Phobius"/>
    </source>
</evidence>
<evidence type="ECO:0000256" key="6">
    <source>
        <dbReference type="SAM" id="SignalP"/>
    </source>
</evidence>
<dbReference type="InterPro" id="IPR001283">
    <property type="entry name" value="CRISP-related"/>
</dbReference>
<keyword evidence="6" id="KW-0732">Signal</keyword>
<reference evidence="8" key="1">
    <citation type="submission" date="2016-12" db="EMBL/GenBank/DDBJ databases">
        <title>Mouse lemur reference genome and diversity panel.</title>
        <authorList>
            <person name="Harris R."/>
            <person name="Larsen P."/>
            <person name="Liu Y."/>
            <person name="Hughes D.S."/>
            <person name="Murali S."/>
            <person name="Raveendran M."/>
            <person name="Korchina V."/>
            <person name="Wang M."/>
            <person name="Jhangiani S."/>
            <person name="Bandaranaike D."/>
            <person name="Bellair M."/>
            <person name="Blankenburg K."/>
            <person name="Chao H."/>
            <person name="Dahdouli M."/>
            <person name="Dinh H."/>
            <person name="Doddapaneni H."/>
            <person name="English A."/>
            <person name="Firestine M."/>
            <person name="Gnanaolivu R."/>
            <person name="Gross S."/>
            <person name="Hernandez B."/>
            <person name="Javaid M."/>
            <person name="Jayaseelan J."/>
            <person name="Jones J."/>
            <person name="Khan Z."/>
            <person name="Kovar C."/>
            <person name="Kurapati P."/>
            <person name="Le B."/>
            <person name="Lee S."/>
            <person name="Li M."/>
            <person name="Mathew T."/>
            <person name="Narasimhan A."/>
            <person name="Ngo D."/>
            <person name="Nguyen L."/>
            <person name="Okwuonu G."/>
            <person name="Ongeri F."/>
            <person name="Osuji N."/>
            <person name="Pu L.-L."/>
            <person name="Puazo M."/>
            <person name="Quiroz J."/>
            <person name="Raj R."/>
            <person name="Rajbhandari K."/>
            <person name="Reid J.G."/>
            <person name="Santibanez J."/>
            <person name="Sexton D."/>
            <person name="Skinner E."/>
            <person name="Vee V."/>
            <person name="Weissenberger G."/>
            <person name="Wu Y."/>
            <person name="Xin Y."/>
            <person name="Han Y."/>
            <person name="Campbell C."/>
            <person name="Brown A."/>
            <person name="Sullivan B."/>
            <person name="Shelton J."/>
            <person name="Brown S."/>
            <person name="Dudchenko O."/>
            <person name="Machol I."/>
            <person name="Durand N."/>
            <person name="Shamim M."/>
            <person name="Lieberman A."/>
            <person name="Muzny D.M."/>
            <person name="Richards S."/>
            <person name="Yoder A."/>
            <person name="Worley K.C."/>
            <person name="Rogers J."/>
            <person name="Gibbs R.A."/>
        </authorList>
    </citation>
    <scope>NUCLEOTIDE SEQUENCE [LARGE SCALE GENOMIC DNA]</scope>
</reference>
<evidence type="ECO:0000256" key="1">
    <source>
        <dbReference type="ARBA" id="ARBA00004370"/>
    </source>
</evidence>
<keyword evidence="3 5" id="KW-0472">Membrane</keyword>
<dbReference type="InterPro" id="IPR034121">
    <property type="entry name" value="SCP_GLIPR-1-like"/>
</dbReference>
<keyword evidence="9" id="KW-1185">Reference proteome</keyword>